<keyword evidence="1" id="KW-0812">Transmembrane</keyword>
<keyword evidence="1" id="KW-0472">Membrane</keyword>
<evidence type="ECO:0000256" key="1">
    <source>
        <dbReference type="SAM" id="Phobius"/>
    </source>
</evidence>
<keyword evidence="1" id="KW-1133">Transmembrane helix</keyword>
<organism evidence="2">
    <name type="scientific">Cacopsylla melanoneura</name>
    <dbReference type="NCBI Taxonomy" id="428564"/>
    <lineage>
        <taxon>Eukaryota</taxon>
        <taxon>Metazoa</taxon>
        <taxon>Ecdysozoa</taxon>
        <taxon>Arthropoda</taxon>
        <taxon>Hexapoda</taxon>
        <taxon>Insecta</taxon>
        <taxon>Pterygota</taxon>
        <taxon>Neoptera</taxon>
        <taxon>Paraneoptera</taxon>
        <taxon>Hemiptera</taxon>
        <taxon>Sternorrhyncha</taxon>
        <taxon>Psylloidea</taxon>
        <taxon>Psyllidae</taxon>
        <taxon>Psyllinae</taxon>
        <taxon>Cacopsylla</taxon>
    </lineage>
</organism>
<evidence type="ECO:0000313" key="2">
    <source>
        <dbReference type="EMBL" id="CAG6787437.1"/>
    </source>
</evidence>
<dbReference type="EMBL" id="HBUF01653934">
    <property type="protein sequence ID" value="CAG6787437.1"/>
    <property type="molecule type" value="Transcribed_RNA"/>
</dbReference>
<dbReference type="AlphaFoldDB" id="A0A8D9FEU0"/>
<protein>
    <submittedName>
        <fullName evidence="2">Uncharacterized protein</fullName>
    </submittedName>
</protein>
<proteinExistence type="predicted"/>
<reference evidence="2" key="1">
    <citation type="submission" date="2021-05" db="EMBL/GenBank/DDBJ databases">
        <authorList>
            <person name="Alioto T."/>
            <person name="Alioto T."/>
            <person name="Gomez Garrido J."/>
        </authorList>
    </citation>
    <scope>NUCLEOTIDE SEQUENCE</scope>
</reference>
<sequence>MTNFIFFLPKGVGYLSYSKVLSLLLLFLFMRTSWVFLLSLCITHLRYRVFIKYHLQYRFYIARIVQDIEKLYRQGSFTVGDLFRGKTNFTGGTRFRLGRGQLQNIK</sequence>
<feature type="transmembrane region" description="Helical" evidence="1">
    <location>
        <begin position="20"/>
        <end position="42"/>
    </location>
</feature>
<accession>A0A8D9FEU0</accession>
<name>A0A8D9FEU0_9HEMI</name>